<proteinExistence type="predicted"/>
<reference evidence="1" key="1">
    <citation type="submission" date="2018-02" db="EMBL/GenBank/DDBJ databases">
        <title>Rhizophora mucronata_Transcriptome.</title>
        <authorList>
            <person name="Meera S.P."/>
            <person name="Sreeshan A."/>
            <person name="Augustine A."/>
        </authorList>
    </citation>
    <scope>NUCLEOTIDE SEQUENCE</scope>
    <source>
        <tissue evidence="1">Leaf</tissue>
    </source>
</reference>
<organism evidence="1">
    <name type="scientific">Rhizophora mucronata</name>
    <name type="common">Asiatic mangrove</name>
    <dbReference type="NCBI Taxonomy" id="61149"/>
    <lineage>
        <taxon>Eukaryota</taxon>
        <taxon>Viridiplantae</taxon>
        <taxon>Streptophyta</taxon>
        <taxon>Embryophyta</taxon>
        <taxon>Tracheophyta</taxon>
        <taxon>Spermatophyta</taxon>
        <taxon>Magnoliopsida</taxon>
        <taxon>eudicotyledons</taxon>
        <taxon>Gunneridae</taxon>
        <taxon>Pentapetalae</taxon>
        <taxon>rosids</taxon>
        <taxon>fabids</taxon>
        <taxon>Malpighiales</taxon>
        <taxon>Rhizophoraceae</taxon>
        <taxon>Rhizophora</taxon>
    </lineage>
</organism>
<evidence type="ECO:0000313" key="1">
    <source>
        <dbReference type="EMBL" id="MBX72297.1"/>
    </source>
</evidence>
<name>A0A2P2QZC1_RHIMU</name>
<protein>
    <submittedName>
        <fullName evidence="1">Uncharacterized protein</fullName>
    </submittedName>
</protein>
<dbReference type="AlphaFoldDB" id="A0A2P2QZC1"/>
<accession>A0A2P2QZC1</accession>
<sequence>MRHTILFDTIYDMNLRKTTPQKLAIEGEKPKSI</sequence>
<dbReference type="EMBL" id="GGEC01091813">
    <property type="protein sequence ID" value="MBX72297.1"/>
    <property type="molecule type" value="Transcribed_RNA"/>
</dbReference>